<dbReference type="GO" id="GO:0005524">
    <property type="term" value="F:ATP binding"/>
    <property type="evidence" value="ECO:0007669"/>
    <property type="project" value="UniProtKB-UniRule"/>
</dbReference>
<dbReference type="GO" id="GO:0006006">
    <property type="term" value="P:glucose metabolic process"/>
    <property type="evidence" value="ECO:0007669"/>
    <property type="project" value="TreeGrafter"/>
</dbReference>
<evidence type="ECO:0000256" key="3">
    <source>
        <dbReference type="ARBA" id="ARBA00009225"/>
    </source>
</evidence>
<comment type="pathway">
    <text evidence="2">Carbohydrate metabolism; hexose metabolism.</text>
</comment>
<dbReference type="SUPFAM" id="SSF53067">
    <property type="entry name" value="Actin-like ATPase domain"/>
    <property type="match status" value="2"/>
</dbReference>
<proteinExistence type="inferred from homology"/>
<dbReference type="Proteomes" id="UP000053958">
    <property type="component" value="Unassembled WGS sequence"/>
</dbReference>
<evidence type="ECO:0000256" key="4">
    <source>
        <dbReference type="ARBA" id="ARBA00022679"/>
    </source>
</evidence>
<evidence type="ECO:0000256" key="10">
    <source>
        <dbReference type="ARBA" id="ARBA00047905"/>
    </source>
</evidence>
<evidence type="ECO:0000256" key="11">
    <source>
        <dbReference type="RuleBase" id="RU362007"/>
    </source>
</evidence>
<dbReference type="Pfam" id="PF03727">
    <property type="entry name" value="Hexokinase_2"/>
    <property type="match status" value="1"/>
</dbReference>
<evidence type="ECO:0000313" key="14">
    <source>
        <dbReference type="EMBL" id="KKA25409.1"/>
    </source>
</evidence>
<comment type="pathway">
    <text evidence="1">Carbohydrate degradation; glycolysis; D-glyceraldehyde 3-phosphate and glycerone phosphate from D-glucose: step 1/4.</text>
</comment>
<dbReference type="STRING" id="1408163.A0A0F4Z4E6"/>
<dbReference type="PRINTS" id="PR00475">
    <property type="entry name" value="HEXOKINASE"/>
</dbReference>
<keyword evidence="4 11" id="KW-0808">Transferase</keyword>
<feature type="domain" description="Hexokinase N-terminal" evidence="12">
    <location>
        <begin position="25"/>
        <end position="196"/>
    </location>
</feature>
<comment type="catalytic activity">
    <reaction evidence="9">
        <text>a D-hexose + ATP = a D-hexose 6-phosphate + ADP + H(+)</text>
        <dbReference type="Rhea" id="RHEA:22740"/>
        <dbReference type="ChEBI" id="CHEBI:4194"/>
        <dbReference type="ChEBI" id="CHEBI:15378"/>
        <dbReference type="ChEBI" id="CHEBI:30616"/>
        <dbReference type="ChEBI" id="CHEBI:229467"/>
        <dbReference type="ChEBI" id="CHEBI:456216"/>
        <dbReference type="EC" id="2.7.1.1"/>
    </reaction>
    <physiologicalReaction direction="left-to-right" evidence="9">
        <dbReference type="Rhea" id="RHEA:22741"/>
    </physiologicalReaction>
</comment>
<dbReference type="GO" id="GO:0006096">
    <property type="term" value="P:glycolytic process"/>
    <property type="evidence" value="ECO:0007669"/>
    <property type="project" value="UniProtKB-UniPathway"/>
</dbReference>
<dbReference type="RefSeq" id="XP_013332021.1">
    <property type="nucleotide sequence ID" value="XM_013476567.1"/>
</dbReference>
<dbReference type="InterPro" id="IPR043129">
    <property type="entry name" value="ATPase_NBD"/>
</dbReference>
<dbReference type="GeneID" id="25312641"/>
<dbReference type="Gene3D" id="3.30.420.40">
    <property type="match status" value="1"/>
</dbReference>
<dbReference type="GO" id="GO:0005829">
    <property type="term" value="C:cytosol"/>
    <property type="evidence" value="ECO:0007669"/>
    <property type="project" value="TreeGrafter"/>
</dbReference>
<evidence type="ECO:0000256" key="1">
    <source>
        <dbReference type="ARBA" id="ARBA00004888"/>
    </source>
</evidence>
<dbReference type="UniPathway" id="UPA00109">
    <property type="reaction ID" value="UER00180"/>
</dbReference>
<name>A0A0F4Z4E6_RASE3</name>
<dbReference type="Gene3D" id="3.40.367.20">
    <property type="match status" value="1"/>
</dbReference>
<dbReference type="GO" id="GO:0019158">
    <property type="term" value="F:mannokinase activity"/>
    <property type="evidence" value="ECO:0007669"/>
    <property type="project" value="TreeGrafter"/>
</dbReference>
<evidence type="ECO:0000313" key="15">
    <source>
        <dbReference type="Proteomes" id="UP000053958"/>
    </source>
</evidence>
<comment type="caution">
    <text evidence="14">The sequence shown here is derived from an EMBL/GenBank/DDBJ whole genome shotgun (WGS) entry which is preliminary data.</text>
</comment>
<accession>A0A0F4Z4E6</accession>
<dbReference type="AlphaFoldDB" id="A0A0F4Z4E6"/>
<dbReference type="InterPro" id="IPR022672">
    <property type="entry name" value="Hexokinase_N"/>
</dbReference>
<dbReference type="GO" id="GO:0008865">
    <property type="term" value="F:fructokinase activity"/>
    <property type="evidence" value="ECO:0007669"/>
    <property type="project" value="TreeGrafter"/>
</dbReference>
<evidence type="ECO:0000256" key="2">
    <source>
        <dbReference type="ARBA" id="ARBA00005028"/>
    </source>
</evidence>
<comment type="catalytic activity">
    <reaction evidence="10">
        <text>D-fructose + ATP = D-fructose 6-phosphate + ADP + H(+)</text>
        <dbReference type="Rhea" id="RHEA:16125"/>
        <dbReference type="ChEBI" id="CHEBI:15378"/>
        <dbReference type="ChEBI" id="CHEBI:30616"/>
        <dbReference type="ChEBI" id="CHEBI:37721"/>
        <dbReference type="ChEBI" id="CHEBI:61527"/>
        <dbReference type="ChEBI" id="CHEBI:456216"/>
        <dbReference type="EC" id="2.7.1.1"/>
    </reaction>
    <physiologicalReaction direction="left-to-right" evidence="10">
        <dbReference type="Rhea" id="RHEA:16126"/>
    </physiologicalReaction>
</comment>
<reference evidence="14 15" key="1">
    <citation type="submission" date="2015-04" db="EMBL/GenBank/DDBJ databases">
        <authorList>
            <person name="Heijne W.H."/>
            <person name="Fedorova N.D."/>
            <person name="Nierman W.C."/>
            <person name="Vollebregt A.W."/>
            <person name="Zhao Z."/>
            <person name="Wu L."/>
            <person name="Kumar M."/>
            <person name="Stam H."/>
            <person name="van den Berg M.A."/>
            <person name="Pel H.J."/>
        </authorList>
    </citation>
    <scope>NUCLEOTIDE SEQUENCE [LARGE SCALE GENOMIC DNA]</scope>
    <source>
        <strain evidence="14 15">CBS 393.64</strain>
    </source>
</reference>
<gene>
    <name evidence="14" type="ORF">T310_0587</name>
</gene>
<sequence>MASSSSPPKTFRGIATTEKENSPRIEIGLTAEGGNIPMNVTWVMGFPSGNEQGKFLTLDMGGTNLRVCQVALTDGRGQYEIIQSKYQMPESLKSGTADELWGFIADCTATFIQENRLAEGLSNGKLPVSFTFSFPVTQPTIQSGILQRWTKDFDVDGVEGHDVVPQLGAALEKRNVPVKIIAVVNDTTGTLIASSYEDPEIQIGSIFSTGCNAAYMEECGSIPKIKDYGLPDNLPIAINTEYGAFDNDRKVLPRTRFDCIIDESSPRLGQQIYEKMVAGLYLGEILRLVLIDLHDRSGFFNGQDISALRKPHVIDSAFLSTAEGDQSQGLDDIASIFNRDLGIKPAPHELKVSRYLVVLICTRAARLYACGIAAICKKKNIQSCHVGVDGSVFNNYPNFRERAAGALREILDWPEGTEDPVTLHSARDGSGVGAALIAALAMERSKGRRGGPQE</sequence>
<keyword evidence="15" id="KW-1185">Reference proteome</keyword>
<dbReference type="PANTHER" id="PTHR19443">
    <property type="entry name" value="HEXOKINASE"/>
    <property type="match status" value="1"/>
</dbReference>
<dbReference type="OrthoDB" id="419537at2759"/>
<evidence type="ECO:0000259" key="12">
    <source>
        <dbReference type="Pfam" id="PF00349"/>
    </source>
</evidence>
<dbReference type="GO" id="GO:0006013">
    <property type="term" value="P:mannose metabolic process"/>
    <property type="evidence" value="ECO:0007669"/>
    <property type="project" value="TreeGrafter"/>
</dbReference>
<keyword evidence="7 11" id="KW-0067">ATP-binding</keyword>
<keyword evidence="5 11" id="KW-0547">Nucleotide-binding</keyword>
<dbReference type="GO" id="GO:0005739">
    <property type="term" value="C:mitochondrion"/>
    <property type="evidence" value="ECO:0007669"/>
    <property type="project" value="TreeGrafter"/>
</dbReference>
<dbReference type="PANTHER" id="PTHR19443:SF16">
    <property type="entry name" value="HEXOKINASE TYPE 1-RELATED"/>
    <property type="match status" value="1"/>
</dbReference>
<dbReference type="InterPro" id="IPR022673">
    <property type="entry name" value="Hexokinase_C"/>
</dbReference>
<feature type="domain" description="Hexokinase C-terminal" evidence="13">
    <location>
        <begin position="202"/>
        <end position="440"/>
    </location>
</feature>
<evidence type="ECO:0000256" key="7">
    <source>
        <dbReference type="ARBA" id="ARBA00022840"/>
    </source>
</evidence>
<evidence type="ECO:0000256" key="8">
    <source>
        <dbReference type="ARBA" id="ARBA00023152"/>
    </source>
</evidence>
<comment type="similarity">
    <text evidence="3 11">Belongs to the hexokinase family.</text>
</comment>
<dbReference type="GO" id="GO:0004340">
    <property type="term" value="F:glucokinase activity"/>
    <property type="evidence" value="ECO:0007669"/>
    <property type="project" value="TreeGrafter"/>
</dbReference>
<dbReference type="GO" id="GO:0001678">
    <property type="term" value="P:intracellular glucose homeostasis"/>
    <property type="evidence" value="ECO:0007669"/>
    <property type="project" value="InterPro"/>
</dbReference>
<dbReference type="EMBL" id="LASV01000023">
    <property type="protein sequence ID" value="KKA25409.1"/>
    <property type="molecule type" value="Genomic_DNA"/>
</dbReference>
<dbReference type="FunFam" id="3.30.420.40:FF:000092">
    <property type="entry name" value="Phosphotransferase"/>
    <property type="match status" value="1"/>
</dbReference>
<protein>
    <recommendedName>
        <fullName evidence="11">Phosphotransferase</fullName>
        <ecNumber evidence="11">2.7.1.-</ecNumber>
    </recommendedName>
</protein>
<dbReference type="InterPro" id="IPR001312">
    <property type="entry name" value="Hexokinase"/>
</dbReference>
<evidence type="ECO:0000259" key="13">
    <source>
        <dbReference type="Pfam" id="PF03727"/>
    </source>
</evidence>
<evidence type="ECO:0000256" key="6">
    <source>
        <dbReference type="ARBA" id="ARBA00022777"/>
    </source>
</evidence>
<dbReference type="PROSITE" id="PS51748">
    <property type="entry name" value="HEXOKINASE_2"/>
    <property type="match status" value="1"/>
</dbReference>
<organism evidence="14 15">
    <name type="scientific">Rasamsonia emersonii (strain ATCC 16479 / CBS 393.64 / IMI 116815)</name>
    <dbReference type="NCBI Taxonomy" id="1408163"/>
    <lineage>
        <taxon>Eukaryota</taxon>
        <taxon>Fungi</taxon>
        <taxon>Dikarya</taxon>
        <taxon>Ascomycota</taxon>
        <taxon>Pezizomycotina</taxon>
        <taxon>Eurotiomycetes</taxon>
        <taxon>Eurotiomycetidae</taxon>
        <taxon>Eurotiales</taxon>
        <taxon>Trichocomaceae</taxon>
        <taxon>Rasamsonia</taxon>
    </lineage>
</organism>
<keyword evidence="8 11" id="KW-0324">Glycolysis</keyword>
<dbReference type="EC" id="2.7.1.-" evidence="11"/>
<dbReference type="Pfam" id="PF00349">
    <property type="entry name" value="Hexokinase_1"/>
    <property type="match status" value="1"/>
</dbReference>
<dbReference type="GO" id="GO:0005536">
    <property type="term" value="F:D-glucose binding"/>
    <property type="evidence" value="ECO:0007669"/>
    <property type="project" value="InterPro"/>
</dbReference>
<evidence type="ECO:0000256" key="5">
    <source>
        <dbReference type="ARBA" id="ARBA00022741"/>
    </source>
</evidence>
<keyword evidence="6 11" id="KW-0418">Kinase</keyword>
<evidence type="ECO:0000256" key="9">
    <source>
        <dbReference type="ARBA" id="ARBA00044613"/>
    </source>
</evidence>
<dbReference type="FunFam" id="3.40.367.20:FF:000004">
    <property type="entry name" value="Phosphotransferase"/>
    <property type="match status" value="1"/>
</dbReference>